<evidence type="ECO:0000313" key="1">
    <source>
        <dbReference type="EMBL" id="EDM75621.1"/>
    </source>
</evidence>
<dbReference type="AlphaFoldDB" id="A6GEV9"/>
<reference evidence="1 2" key="1">
    <citation type="submission" date="2007-06" db="EMBL/GenBank/DDBJ databases">
        <authorList>
            <person name="Shimkets L."/>
            <person name="Ferriera S."/>
            <person name="Johnson J."/>
            <person name="Kravitz S."/>
            <person name="Beeson K."/>
            <person name="Sutton G."/>
            <person name="Rogers Y.-H."/>
            <person name="Friedman R."/>
            <person name="Frazier M."/>
            <person name="Venter J.C."/>
        </authorList>
    </citation>
    <scope>NUCLEOTIDE SEQUENCE [LARGE SCALE GENOMIC DNA]</scope>
    <source>
        <strain evidence="1 2">SIR-1</strain>
    </source>
</reference>
<dbReference type="EMBL" id="ABCS01000086">
    <property type="protein sequence ID" value="EDM75621.1"/>
    <property type="molecule type" value="Genomic_DNA"/>
</dbReference>
<dbReference type="STRING" id="391625.PPSIR1_00220"/>
<proteinExistence type="predicted"/>
<protein>
    <submittedName>
        <fullName evidence="1">Uncharacterized protein</fullName>
    </submittedName>
</protein>
<evidence type="ECO:0000313" key="2">
    <source>
        <dbReference type="Proteomes" id="UP000005801"/>
    </source>
</evidence>
<gene>
    <name evidence="1" type="ORF">PPSIR1_00220</name>
</gene>
<dbReference type="eggNOG" id="ENOG502ZV83">
    <property type="taxonomic scope" value="Bacteria"/>
</dbReference>
<comment type="caution">
    <text evidence="1">The sequence shown here is derived from an EMBL/GenBank/DDBJ whole genome shotgun (WGS) entry which is preliminary data.</text>
</comment>
<accession>A6GEV9</accession>
<name>A6GEV9_9BACT</name>
<organism evidence="1 2">
    <name type="scientific">Plesiocystis pacifica SIR-1</name>
    <dbReference type="NCBI Taxonomy" id="391625"/>
    <lineage>
        <taxon>Bacteria</taxon>
        <taxon>Pseudomonadati</taxon>
        <taxon>Myxococcota</taxon>
        <taxon>Polyangia</taxon>
        <taxon>Nannocystales</taxon>
        <taxon>Nannocystaceae</taxon>
        <taxon>Plesiocystis</taxon>
    </lineage>
</organism>
<dbReference type="Proteomes" id="UP000005801">
    <property type="component" value="Unassembled WGS sequence"/>
</dbReference>
<keyword evidence="2" id="KW-1185">Reference proteome</keyword>
<sequence>MALMQIYYLIDPAGLSNGGTFGKPNPYGGGHPPIKYGYRGQALHDGGGDTPVPVMQGDSVNIYAIQAGSAPDPRLEMAPVRLIAMKWTPTGRPQQDANAALMTGDQPPIGRLTFAVHDIHAYRIDYVRDTFNDWTNNDSAFSPWANGGSNSGEDARVDRPSMTRPYITFEVGQEVTGVLQYGLELHSWREGNSQGSVWWDPKLQINPYS</sequence>